<evidence type="ECO:0000313" key="3">
    <source>
        <dbReference type="Proteomes" id="UP000694867"/>
    </source>
</evidence>
<dbReference type="AlphaFoldDB" id="A0AAJ6VV60"/>
<dbReference type="KEGG" id="goe:100902863"/>
<feature type="region of interest" description="Disordered" evidence="1">
    <location>
        <begin position="16"/>
        <end position="76"/>
    </location>
</feature>
<feature type="compositionally biased region" description="Low complexity" evidence="1">
    <location>
        <begin position="208"/>
        <end position="217"/>
    </location>
</feature>
<evidence type="ECO:0000259" key="2">
    <source>
        <dbReference type="PROSITE" id="PS50020"/>
    </source>
</evidence>
<keyword evidence="3" id="KW-1185">Reference proteome</keyword>
<dbReference type="PROSITE" id="PS50020">
    <property type="entry name" value="WW_DOMAIN_2"/>
    <property type="match status" value="1"/>
</dbReference>
<reference evidence="4" key="1">
    <citation type="submission" date="2025-08" db="UniProtKB">
        <authorList>
            <consortium name="RefSeq"/>
        </authorList>
    </citation>
    <scope>IDENTIFICATION</scope>
</reference>
<dbReference type="CTD" id="10084"/>
<evidence type="ECO:0000313" key="4">
    <source>
        <dbReference type="RefSeq" id="XP_003738242.1"/>
    </source>
</evidence>
<gene>
    <name evidence="4" type="primary">LOC100902863</name>
</gene>
<dbReference type="CDD" id="cd00201">
    <property type="entry name" value="WW"/>
    <property type="match status" value="1"/>
</dbReference>
<sequence length="286" mass="32581">MPLPAALLARLKRRGLIPGGRVGENDNRKQDEAASEHEEVFAENYDSQPRQDENGEIGPQLPIDRGVDQKVSSGPAAGCPNKWNVHHKCTQWCHKRWGAGILKEKKTLTRRRLRMLKRYPLPPDWTEEYDAGTGRYYYWHRDGKQVCWLSPTHPRSQVTLPVPRFQEIMAIEEDHDEDFENDEEDDSENSDDDGKEDDTSSLQKKAPRQQSSQQMSRASDRRRNRRDNGALDPMDPAAYSDTCPRGGWADGLDREGGKAVDSTASGPLFQQRPYPSPGDVLRMKKK</sequence>
<feature type="domain" description="WW" evidence="2">
    <location>
        <begin position="119"/>
        <end position="153"/>
    </location>
</feature>
<dbReference type="InterPro" id="IPR001202">
    <property type="entry name" value="WW_dom"/>
</dbReference>
<organism evidence="3 4">
    <name type="scientific">Galendromus occidentalis</name>
    <name type="common">western predatory mite</name>
    <dbReference type="NCBI Taxonomy" id="34638"/>
    <lineage>
        <taxon>Eukaryota</taxon>
        <taxon>Metazoa</taxon>
        <taxon>Ecdysozoa</taxon>
        <taxon>Arthropoda</taxon>
        <taxon>Chelicerata</taxon>
        <taxon>Arachnida</taxon>
        <taxon>Acari</taxon>
        <taxon>Parasitiformes</taxon>
        <taxon>Mesostigmata</taxon>
        <taxon>Gamasina</taxon>
        <taxon>Phytoseioidea</taxon>
        <taxon>Phytoseiidae</taxon>
        <taxon>Typhlodrominae</taxon>
        <taxon>Galendromus</taxon>
    </lineage>
</organism>
<dbReference type="Gene3D" id="2.20.70.10">
    <property type="match status" value="1"/>
</dbReference>
<dbReference type="InterPro" id="IPR036020">
    <property type="entry name" value="WW_dom_sf"/>
</dbReference>
<dbReference type="Gene3D" id="3.40.30.10">
    <property type="entry name" value="Glutaredoxin"/>
    <property type="match status" value="1"/>
</dbReference>
<dbReference type="SUPFAM" id="SSF51045">
    <property type="entry name" value="WW domain"/>
    <property type="match status" value="1"/>
</dbReference>
<feature type="compositionally biased region" description="Acidic residues" evidence="1">
    <location>
        <begin position="174"/>
        <end position="196"/>
    </location>
</feature>
<dbReference type="GeneID" id="100902863"/>
<name>A0AAJ6VV60_9ACAR</name>
<evidence type="ECO:0000256" key="1">
    <source>
        <dbReference type="SAM" id="MobiDB-lite"/>
    </source>
</evidence>
<dbReference type="Proteomes" id="UP000694867">
    <property type="component" value="Unplaced"/>
</dbReference>
<protein>
    <submittedName>
        <fullName evidence="4">Polyglutamine-binding protein 1</fullName>
    </submittedName>
</protein>
<feature type="region of interest" description="Disordered" evidence="1">
    <location>
        <begin position="174"/>
        <end position="286"/>
    </location>
</feature>
<proteinExistence type="predicted"/>
<dbReference type="RefSeq" id="XP_003738242.1">
    <property type="nucleotide sequence ID" value="XM_003738194.2"/>
</dbReference>
<dbReference type="SMART" id="SM00456">
    <property type="entry name" value="WW"/>
    <property type="match status" value="1"/>
</dbReference>
<feature type="compositionally biased region" description="Basic and acidic residues" evidence="1">
    <location>
        <begin position="218"/>
        <end position="229"/>
    </location>
</feature>
<accession>A0AAJ6VV60</accession>
<feature type="compositionally biased region" description="Basic and acidic residues" evidence="1">
    <location>
        <begin position="23"/>
        <end position="40"/>
    </location>
</feature>